<dbReference type="Pfam" id="PF13377">
    <property type="entry name" value="Peripla_BP_3"/>
    <property type="match status" value="1"/>
</dbReference>
<dbReference type="PANTHER" id="PTHR30146">
    <property type="entry name" value="LACI-RELATED TRANSCRIPTIONAL REPRESSOR"/>
    <property type="match status" value="1"/>
</dbReference>
<reference evidence="5 6" key="1">
    <citation type="submission" date="2018-08" db="EMBL/GenBank/DDBJ databases">
        <title>Murine metabolic-syndrome-specific gut microbial biobank.</title>
        <authorList>
            <person name="Liu C."/>
        </authorList>
    </citation>
    <scope>NUCLEOTIDE SEQUENCE [LARGE SCALE GENOMIC DNA]</scope>
    <source>
        <strain evidence="5 6">583</strain>
    </source>
</reference>
<dbReference type="InterPro" id="IPR028082">
    <property type="entry name" value="Peripla_BP_I"/>
</dbReference>
<evidence type="ECO:0000313" key="6">
    <source>
        <dbReference type="Proteomes" id="UP000467132"/>
    </source>
</evidence>
<dbReference type="SUPFAM" id="SSF53822">
    <property type="entry name" value="Periplasmic binding protein-like I"/>
    <property type="match status" value="1"/>
</dbReference>
<dbReference type="Pfam" id="PF00356">
    <property type="entry name" value="LacI"/>
    <property type="match status" value="1"/>
</dbReference>
<dbReference type="CDD" id="cd06267">
    <property type="entry name" value="PBP1_LacI_sugar_binding-like"/>
    <property type="match status" value="1"/>
</dbReference>
<sequence>MTIKKIAQLANVSTATVSKVINGKDKYISEATKLKILKIVEQEGYVPNGIAKSLKIKKTKTIGIIIPDVMNLFFSELARGVEDAAEKRGYTVILCNSDNKESKEEKYIQMLQEKKVDGIIITAPENRTHQSIKIQDIPLVLVDRDIGTQTDQKIGRITVDNRDGAYKATKYLIENGCREIGMISSNYKNKPSADRIKGYEKALDESNINIEQNKIFLENYTIESGYNGAKKILKETEVDGIFCGNDLIAIGAIKALREKDIRIPEQVKIIGFDDIQISQYMDPPLTTIRQPIYQMGEESVKMLISLIKNKGKNLEKVLQTKLIQRGSA</sequence>
<dbReference type="InterPro" id="IPR010982">
    <property type="entry name" value="Lambda_DNA-bd_dom_sf"/>
</dbReference>
<feature type="domain" description="HTH lacI-type" evidence="4">
    <location>
        <begin position="1"/>
        <end position="56"/>
    </location>
</feature>
<dbReference type="Gene3D" id="1.10.260.40">
    <property type="entry name" value="lambda repressor-like DNA-binding domains"/>
    <property type="match status" value="1"/>
</dbReference>
<dbReference type="GO" id="GO:0000976">
    <property type="term" value="F:transcription cis-regulatory region binding"/>
    <property type="evidence" value="ECO:0007669"/>
    <property type="project" value="TreeGrafter"/>
</dbReference>
<keyword evidence="6" id="KW-1185">Reference proteome</keyword>
<evidence type="ECO:0000256" key="2">
    <source>
        <dbReference type="ARBA" id="ARBA00023125"/>
    </source>
</evidence>
<dbReference type="Proteomes" id="UP000467132">
    <property type="component" value="Unassembled WGS sequence"/>
</dbReference>
<dbReference type="CDD" id="cd01392">
    <property type="entry name" value="HTH_LacI"/>
    <property type="match status" value="1"/>
</dbReference>
<keyword evidence="3" id="KW-0804">Transcription</keyword>
<keyword evidence="1" id="KW-0805">Transcription regulation</keyword>
<proteinExistence type="predicted"/>
<dbReference type="SUPFAM" id="SSF47413">
    <property type="entry name" value="lambda repressor-like DNA-binding domains"/>
    <property type="match status" value="1"/>
</dbReference>
<dbReference type="PROSITE" id="PS50932">
    <property type="entry name" value="HTH_LACI_2"/>
    <property type="match status" value="1"/>
</dbReference>
<dbReference type="SMART" id="SM00354">
    <property type="entry name" value="HTH_LACI"/>
    <property type="match status" value="1"/>
</dbReference>
<evidence type="ECO:0000256" key="1">
    <source>
        <dbReference type="ARBA" id="ARBA00023015"/>
    </source>
</evidence>
<dbReference type="EMBL" id="QXXA01000010">
    <property type="protein sequence ID" value="NBI07107.1"/>
    <property type="molecule type" value="Genomic_DNA"/>
</dbReference>
<evidence type="ECO:0000256" key="3">
    <source>
        <dbReference type="ARBA" id="ARBA00023163"/>
    </source>
</evidence>
<dbReference type="GO" id="GO:0003700">
    <property type="term" value="F:DNA-binding transcription factor activity"/>
    <property type="evidence" value="ECO:0007669"/>
    <property type="project" value="TreeGrafter"/>
</dbReference>
<dbReference type="Gene3D" id="3.40.50.2300">
    <property type="match status" value="2"/>
</dbReference>
<gene>
    <name evidence="5" type="ORF">D3Z33_09615</name>
</gene>
<comment type="caution">
    <text evidence="5">The sequence shown here is derived from an EMBL/GenBank/DDBJ whole genome shotgun (WGS) entry which is preliminary data.</text>
</comment>
<dbReference type="InterPro" id="IPR046335">
    <property type="entry name" value="LacI/GalR-like_sensor"/>
</dbReference>
<dbReference type="OrthoDB" id="369222at2"/>
<keyword evidence="2" id="KW-0238">DNA-binding</keyword>
<dbReference type="PANTHER" id="PTHR30146:SF109">
    <property type="entry name" value="HTH-TYPE TRANSCRIPTIONAL REGULATOR GALS"/>
    <property type="match status" value="1"/>
</dbReference>
<accession>A0A845QW07</accession>
<dbReference type="AlphaFoldDB" id="A0A845QW07"/>
<dbReference type="RefSeq" id="WP_160197575.1">
    <property type="nucleotide sequence ID" value="NZ_QXXA01000010.1"/>
</dbReference>
<organism evidence="5 6">
    <name type="scientific">Senegalia massiliensis</name>
    <dbReference type="NCBI Taxonomy" id="1720316"/>
    <lineage>
        <taxon>Bacteria</taxon>
        <taxon>Bacillati</taxon>
        <taxon>Bacillota</taxon>
        <taxon>Clostridia</taxon>
        <taxon>Eubacteriales</taxon>
        <taxon>Clostridiaceae</taxon>
        <taxon>Senegalia</taxon>
    </lineage>
</organism>
<dbReference type="InterPro" id="IPR000843">
    <property type="entry name" value="HTH_LacI"/>
</dbReference>
<evidence type="ECO:0000313" key="5">
    <source>
        <dbReference type="EMBL" id="NBI07107.1"/>
    </source>
</evidence>
<evidence type="ECO:0000259" key="4">
    <source>
        <dbReference type="PROSITE" id="PS50932"/>
    </source>
</evidence>
<name>A0A845QW07_9CLOT</name>
<protein>
    <submittedName>
        <fullName evidence="5">LacI family transcriptional regulator</fullName>
    </submittedName>
</protein>